<sequence>MSLVLTKSLSKHHLFVKAQKVIFSSLCMTDFSSAEILCGNHYPLDYIPTYLPTQLTPLHAPEMNTEQAAKLPTPDDPRWFTGAYNSTIEELGAQLIQEELGRKSSNMESIPESRQLPAVHQSTMTADGVTVFFRHAGPESPTAPTIVLLHGFPSSSFMFRNLIPHLALAGYRVFAPDLPGFGFTDVDPARGYHYTFQNLAATFEAFVDALHLRRFALYVCDLGAPVGLRFALRRPDALAALVTQNGNLYREGLARPFWAPFEAYWAQPTPSHCPPARDALRCLVEYPATRWRYTQGSPSLARRVSLEPCDLDQTLLDRPGIKEVQLDLFHDYRSNVELYPAFQRYLAQSVVPVLAVWGRHDPIYTPDGAVAFRRDVRDMEIRWIDAGHFALEGNEVDVAGAMCEFFDTYYIFSPLAA</sequence>
<gene>
    <name evidence="3" type="ORF">MGG_00743</name>
</gene>
<dbReference type="InterPro" id="IPR029058">
    <property type="entry name" value="AB_hydrolase_fold"/>
</dbReference>
<dbReference type="EMBL" id="CM001235">
    <property type="protein sequence ID" value="EHA48672.1"/>
    <property type="molecule type" value="Genomic_DNA"/>
</dbReference>
<dbReference type="HOGENOM" id="CLU_020336_35_0_1"/>
<evidence type="ECO:0000259" key="2">
    <source>
        <dbReference type="Pfam" id="PF00561"/>
    </source>
</evidence>
<dbReference type="InterPro" id="IPR000639">
    <property type="entry name" value="Epox_hydrolase-like"/>
</dbReference>
<dbReference type="InParanoid" id="G4NEP2"/>
<dbReference type="STRING" id="242507.G4NEP2"/>
<dbReference type="PRINTS" id="PR00111">
    <property type="entry name" value="ABHYDROLASE"/>
</dbReference>
<dbReference type="VEuPathDB" id="FungiDB:MGG_00743"/>
<dbReference type="InterPro" id="IPR000073">
    <property type="entry name" value="AB_hydrolase_1"/>
</dbReference>
<dbReference type="Pfam" id="PF00561">
    <property type="entry name" value="Abhydrolase_1"/>
    <property type="match status" value="1"/>
</dbReference>
<reference key="2">
    <citation type="submission" date="2011-05" db="EMBL/GenBank/DDBJ databases">
        <title>The Genome Sequence of Magnaporthe oryzae 70-15.</title>
        <authorList>
            <consortium name="The Broad Institute Genome Sequencing Platform"/>
            <person name="Ma L.-J."/>
            <person name="Dead R."/>
            <person name="Young S.K."/>
            <person name="Zeng Q."/>
            <person name="Gargeya S."/>
            <person name="Fitzgerald M."/>
            <person name="Haas B."/>
            <person name="Abouelleil A."/>
            <person name="Alvarado L."/>
            <person name="Arachchi H.M."/>
            <person name="Berlin A."/>
            <person name="Brown A."/>
            <person name="Chapman S.B."/>
            <person name="Chen Z."/>
            <person name="Dunbar C."/>
            <person name="Freedman E."/>
            <person name="Gearin G."/>
            <person name="Gellesch M."/>
            <person name="Goldberg J."/>
            <person name="Griggs A."/>
            <person name="Gujja S."/>
            <person name="Heiman D."/>
            <person name="Howarth C."/>
            <person name="Larson L."/>
            <person name="Lui A."/>
            <person name="MacDonald P.J.P."/>
            <person name="Mehta T."/>
            <person name="Montmayeur A."/>
            <person name="Murphy C."/>
            <person name="Neiman D."/>
            <person name="Pearson M."/>
            <person name="Priest M."/>
            <person name="Roberts A."/>
            <person name="Saif S."/>
            <person name="Shea T."/>
            <person name="Shenoy N."/>
            <person name="Sisk P."/>
            <person name="Stolte C."/>
            <person name="Sykes S."/>
            <person name="Yandava C."/>
            <person name="Wortman J."/>
            <person name="Nusbaum C."/>
            <person name="Birren B."/>
        </authorList>
    </citation>
    <scope>NUCLEOTIDE SEQUENCE</scope>
    <source>
        <strain>70-15</strain>
    </source>
</reference>
<evidence type="ECO:0000313" key="3">
    <source>
        <dbReference type="EMBL" id="EHA48672.1"/>
    </source>
</evidence>
<dbReference type="Gene3D" id="3.40.50.1820">
    <property type="entry name" value="alpha/beta hydrolase"/>
    <property type="match status" value="1"/>
</dbReference>
<dbReference type="Proteomes" id="UP000009058">
    <property type="component" value="Chromosome 5"/>
</dbReference>
<dbReference type="PRINTS" id="PR00412">
    <property type="entry name" value="EPOXHYDRLASE"/>
</dbReference>
<dbReference type="SMR" id="G4NEP2"/>
<dbReference type="FunCoup" id="G4NEP2">
    <property type="interactions" value="790"/>
</dbReference>
<dbReference type="PANTHER" id="PTHR42977:SF3">
    <property type="entry name" value="AB HYDROLASE-1 DOMAIN-CONTAINING PROTEIN"/>
    <property type="match status" value="1"/>
</dbReference>
<evidence type="ECO:0000256" key="1">
    <source>
        <dbReference type="ARBA" id="ARBA00022801"/>
    </source>
</evidence>
<dbReference type="PANTHER" id="PTHR42977">
    <property type="entry name" value="HYDROLASE-RELATED"/>
    <property type="match status" value="1"/>
</dbReference>
<dbReference type="SUPFAM" id="SSF53474">
    <property type="entry name" value="alpha/beta-Hydrolases"/>
    <property type="match status" value="1"/>
</dbReference>
<protein>
    <submittedName>
        <fullName evidence="3">Twin-arginine translocation pathway signal</fullName>
    </submittedName>
</protein>
<dbReference type="InterPro" id="IPR051340">
    <property type="entry name" value="Haloalkane_dehalogenase"/>
</dbReference>
<proteinExistence type="predicted"/>
<evidence type="ECO:0000313" key="4">
    <source>
        <dbReference type="Proteomes" id="UP000009058"/>
    </source>
</evidence>
<dbReference type="AlphaFoldDB" id="G4NEP2"/>
<name>G4NEP2_PYRO7</name>
<dbReference type="OrthoDB" id="6431331at2759"/>
<reference evidence="3 4" key="1">
    <citation type="journal article" date="2005" name="Nature">
        <title>The genome sequence of the rice blast fungus Magnaporthe grisea.</title>
        <authorList>
            <person name="Dean R.A."/>
            <person name="Talbot N.J."/>
            <person name="Ebbole D.J."/>
            <person name="Farman M.L."/>
            <person name="Mitchell T.K."/>
            <person name="Orbach M.J."/>
            <person name="Thon M."/>
            <person name="Kulkarni R."/>
            <person name="Xu J.R."/>
            <person name="Pan H."/>
            <person name="Read N.D."/>
            <person name="Lee Y.H."/>
            <person name="Carbone I."/>
            <person name="Brown D."/>
            <person name="Oh Y.Y."/>
            <person name="Donofrio N."/>
            <person name="Jeong J.S."/>
            <person name="Soanes D.M."/>
            <person name="Djonovic S."/>
            <person name="Kolomiets E."/>
            <person name="Rehmeyer C."/>
            <person name="Li W."/>
            <person name="Harding M."/>
            <person name="Kim S."/>
            <person name="Lebrun M.H."/>
            <person name="Bohnert H."/>
            <person name="Coughlan S."/>
            <person name="Butler J."/>
            <person name="Calvo S."/>
            <person name="Ma L.J."/>
            <person name="Nicol R."/>
            <person name="Purcell S."/>
            <person name="Nusbaum C."/>
            <person name="Galagan J.E."/>
            <person name="Birren B.W."/>
        </authorList>
    </citation>
    <scope>NUCLEOTIDE SEQUENCE [LARGE SCALE GENOMIC DNA]</scope>
    <source>
        <strain evidence="4">70-15 / ATCC MYA-4617 / FGSC 8958</strain>
    </source>
</reference>
<feature type="domain" description="AB hydrolase-1" evidence="2">
    <location>
        <begin position="144"/>
        <end position="392"/>
    </location>
</feature>
<keyword evidence="1" id="KW-0378">Hydrolase</keyword>
<keyword evidence="4" id="KW-1185">Reference proteome</keyword>
<dbReference type="GO" id="GO:0004301">
    <property type="term" value="F:epoxide hydrolase activity"/>
    <property type="evidence" value="ECO:0007669"/>
    <property type="project" value="TreeGrafter"/>
</dbReference>
<dbReference type="OMA" id="WQYTNGV"/>
<dbReference type="GeneID" id="2674214"/>
<dbReference type="KEGG" id="mgr:MGG_00743"/>
<accession>G4NEP2</accession>
<organism evidence="3 4">
    <name type="scientific">Pyricularia oryzae (strain 70-15 / ATCC MYA-4617 / FGSC 8958)</name>
    <name type="common">Rice blast fungus</name>
    <name type="synonym">Magnaporthe oryzae</name>
    <dbReference type="NCBI Taxonomy" id="242507"/>
    <lineage>
        <taxon>Eukaryota</taxon>
        <taxon>Fungi</taxon>
        <taxon>Dikarya</taxon>
        <taxon>Ascomycota</taxon>
        <taxon>Pezizomycotina</taxon>
        <taxon>Sordariomycetes</taxon>
        <taxon>Sordariomycetidae</taxon>
        <taxon>Magnaporthales</taxon>
        <taxon>Pyriculariaceae</taxon>
        <taxon>Pyricularia</taxon>
    </lineage>
</organism>
<dbReference type="RefSeq" id="XP_003718256.1">
    <property type="nucleotide sequence ID" value="XM_003718208.1"/>
</dbReference>
<dbReference type="eggNOG" id="KOG4178">
    <property type="taxonomic scope" value="Eukaryota"/>
</dbReference>